<accession>F5XTP7</accession>
<dbReference type="PANTHER" id="PTHR30522">
    <property type="entry name" value="NUCLEOSIDE TRIPHOSPHATE PYROPHOSPHOHYDROLASE"/>
    <property type="match status" value="1"/>
</dbReference>
<dbReference type="GO" id="GO:0006203">
    <property type="term" value="P:dGTP catabolic process"/>
    <property type="evidence" value="ECO:0007669"/>
    <property type="project" value="TreeGrafter"/>
</dbReference>
<dbReference type="InterPro" id="IPR048015">
    <property type="entry name" value="NTP-PPase_MazG-like_N"/>
</dbReference>
<dbReference type="STRING" id="1032480.MLP_44820"/>
<dbReference type="GO" id="GO:0046076">
    <property type="term" value="P:dTTP catabolic process"/>
    <property type="evidence" value="ECO:0007669"/>
    <property type="project" value="TreeGrafter"/>
</dbReference>
<keyword evidence="3" id="KW-1185">Reference proteome</keyword>
<dbReference type="CDD" id="cd11528">
    <property type="entry name" value="NTP-PPase_MazG_Nterm"/>
    <property type="match status" value="1"/>
</dbReference>
<name>F5XTP7_MICPN</name>
<dbReference type="PANTHER" id="PTHR30522:SF0">
    <property type="entry name" value="NUCLEOSIDE TRIPHOSPHATE PYROPHOSPHOHYDROLASE"/>
    <property type="match status" value="1"/>
</dbReference>
<dbReference type="eggNOG" id="COG3956">
    <property type="taxonomic scope" value="Bacteria"/>
</dbReference>
<dbReference type="GO" id="GO:0046047">
    <property type="term" value="P:TTP catabolic process"/>
    <property type="evidence" value="ECO:0007669"/>
    <property type="project" value="TreeGrafter"/>
</dbReference>
<dbReference type="Pfam" id="PF03819">
    <property type="entry name" value="MazG"/>
    <property type="match status" value="1"/>
</dbReference>
<dbReference type="GO" id="GO:0046081">
    <property type="term" value="P:dUTP catabolic process"/>
    <property type="evidence" value="ECO:0007669"/>
    <property type="project" value="TreeGrafter"/>
</dbReference>
<dbReference type="GO" id="GO:0047429">
    <property type="term" value="F:nucleoside triphosphate diphosphatase activity"/>
    <property type="evidence" value="ECO:0007669"/>
    <property type="project" value="TreeGrafter"/>
</dbReference>
<dbReference type="InterPro" id="IPR004518">
    <property type="entry name" value="MazG-like_dom"/>
</dbReference>
<dbReference type="Proteomes" id="UP000007947">
    <property type="component" value="Chromosome"/>
</dbReference>
<gene>
    <name evidence="2" type="ordered locus">MLP_44820</name>
</gene>
<reference evidence="2 3" key="1">
    <citation type="submission" date="2011-05" db="EMBL/GenBank/DDBJ databases">
        <title>Whole genome sequence of Microlunatus phosphovorus NM-1.</title>
        <authorList>
            <person name="Hosoyama A."/>
            <person name="Sasaki K."/>
            <person name="Harada T."/>
            <person name="Igarashi R."/>
            <person name="Kawakoshi A."/>
            <person name="Sasagawa M."/>
            <person name="Fukada J."/>
            <person name="Nakamura S."/>
            <person name="Katano Y."/>
            <person name="Hanada S."/>
            <person name="Kamagata Y."/>
            <person name="Nakamura N."/>
            <person name="Yamazaki S."/>
            <person name="Fujita N."/>
        </authorList>
    </citation>
    <scope>NUCLEOTIDE SEQUENCE [LARGE SCALE GENOMIC DNA]</scope>
    <source>
        <strain evidence="3">ATCC 700054 / DSM 10555 / JCM 9379 / NBRC 101784 / NCIMB 13414 / VKM Ac-1990 / NM-1</strain>
    </source>
</reference>
<dbReference type="Gene3D" id="1.10.287.1080">
    <property type="entry name" value="MazG-like"/>
    <property type="match status" value="1"/>
</dbReference>
<dbReference type="AlphaFoldDB" id="F5XTP7"/>
<dbReference type="GO" id="GO:0046052">
    <property type="term" value="P:UTP catabolic process"/>
    <property type="evidence" value="ECO:0007669"/>
    <property type="project" value="TreeGrafter"/>
</dbReference>
<dbReference type="EMBL" id="AP012204">
    <property type="protein sequence ID" value="BAK37496.1"/>
    <property type="molecule type" value="Genomic_DNA"/>
</dbReference>
<dbReference type="KEGG" id="mph:MLP_44820"/>
<sequence length="230" mass="24816">MPPQPHPEFDRLVEVMATLRTQCPWDREQTHRSLVPYLVEETCEVVEAVEGLPDGTVASSGPAAHHLKEELGDLLLQVVFHAQLASEHGDSPGGHGFDIEDVAAGICDKLIARHPHVFAAEEAPHDLNDVWERRKAQEKGRTSALDGIPERLSALSRASKIIGRARSHRVPLDLPTAEVDATTVGQQIVALVARAQVSGVDAEQAVRDAVRALESDVRAAESNAIAPSPT</sequence>
<dbReference type="InterPro" id="IPR011551">
    <property type="entry name" value="NTP_PyrPHydrolase_MazG"/>
</dbReference>
<protein>
    <submittedName>
        <fullName evidence="2">Putative MazG family protein</fullName>
    </submittedName>
</protein>
<evidence type="ECO:0000313" key="3">
    <source>
        <dbReference type="Proteomes" id="UP000007947"/>
    </source>
</evidence>
<organism evidence="2 3">
    <name type="scientific">Microlunatus phosphovorus (strain ATCC 700054 / DSM 10555 / JCM 9379 / NBRC 101784 / NCIMB 13414 / VKM Ac-1990 / NM-1)</name>
    <dbReference type="NCBI Taxonomy" id="1032480"/>
    <lineage>
        <taxon>Bacteria</taxon>
        <taxon>Bacillati</taxon>
        <taxon>Actinomycetota</taxon>
        <taxon>Actinomycetes</taxon>
        <taxon>Propionibacteriales</taxon>
        <taxon>Propionibacteriaceae</taxon>
        <taxon>Microlunatus</taxon>
    </lineage>
</organism>
<dbReference type="RefSeq" id="WP_013865330.1">
    <property type="nucleotide sequence ID" value="NC_015635.1"/>
</dbReference>
<evidence type="ECO:0000313" key="2">
    <source>
        <dbReference type="EMBL" id="BAK37496.1"/>
    </source>
</evidence>
<dbReference type="OrthoDB" id="9808939at2"/>
<feature type="domain" description="NTP pyrophosphohydrolase MazG-like" evidence="1">
    <location>
        <begin position="29"/>
        <end position="118"/>
    </location>
</feature>
<proteinExistence type="predicted"/>
<evidence type="ECO:0000259" key="1">
    <source>
        <dbReference type="Pfam" id="PF03819"/>
    </source>
</evidence>
<dbReference type="HOGENOM" id="CLU_038356_0_2_11"/>
<dbReference type="SUPFAM" id="SSF101386">
    <property type="entry name" value="all-alpha NTP pyrophosphatases"/>
    <property type="match status" value="1"/>
</dbReference>
<dbReference type="GO" id="GO:0046061">
    <property type="term" value="P:dATP catabolic process"/>
    <property type="evidence" value="ECO:0007669"/>
    <property type="project" value="TreeGrafter"/>
</dbReference>